<evidence type="ECO:0000313" key="3">
    <source>
        <dbReference type="Proteomes" id="UP001519272"/>
    </source>
</evidence>
<accession>A0ABS4FYK4</accession>
<evidence type="ECO:0000256" key="1">
    <source>
        <dbReference type="SAM" id="SignalP"/>
    </source>
</evidence>
<feature type="signal peptide" evidence="1">
    <location>
        <begin position="1"/>
        <end position="21"/>
    </location>
</feature>
<dbReference type="RefSeq" id="WP_210091193.1">
    <property type="nucleotide sequence ID" value="NZ_JAGGKG010000029.1"/>
</dbReference>
<comment type="caution">
    <text evidence="2">The sequence shown here is derived from an EMBL/GenBank/DDBJ whole genome shotgun (WGS) entry which is preliminary data.</text>
</comment>
<sequence>MFKKYITLPIVMLLAVALVLTGCNTKKEPKEALTSAALDVMKLNSYMVTNKLKITDFKVNVPEANQAQLGSTISMLKNAEITVKQVVQKEPMQSEVVIEFKAKSDDVEMSYKMPIIFTKDVFYIKVPEIPFLPLPETIVGKFIKFDLKEIAEQSGETVNFDILNSDKFQKLTAEISNEILNQYDQAKYFKNVDKSEVSLPEGFKAKQVVQFNITNDNLNEAIEILIKKAFPKVLDIVNKEEYRTMLNISEADIAKAKSGLSEMTDAELQKGLKEMKDAVKINKLSLNTAIDDKNYPSYQETNFDIEIGDFKNNETVQINAKATSEMTKINEKVDFEYGIPTDVITLKELEEMFGNNYNYNY</sequence>
<name>A0ABS4FYK4_9BACL</name>
<organism evidence="2 3">
    <name type="scientific">Paenibacillus turicensis</name>
    <dbReference type="NCBI Taxonomy" id="160487"/>
    <lineage>
        <taxon>Bacteria</taxon>
        <taxon>Bacillati</taxon>
        <taxon>Bacillota</taxon>
        <taxon>Bacilli</taxon>
        <taxon>Bacillales</taxon>
        <taxon>Paenibacillaceae</taxon>
        <taxon>Paenibacillus</taxon>
    </lineage>
</organism>
<keyword evidence="1" id="KW-0732">Signal</keyword>
<proteinExistence type="predicted"/>
<protein>
    <recommendedName>
        <fullName evidence="4">Lipoprotein</fullName>
    </recommendedName>
</protein>
<dbReference type="PROSITE" id="PS51257">
    <property type="entry name" value="PROKAR_LIPOPROTEIN"/>
    <property type="match status" value="1"/>
</dbReference>
<evidence type="ECO:0008006" key="4">
    <source>
        <dbReference type="Google" id="ProtNLM"/>
    </source>
</evidence>
<dbReference type="Proteomes" id="UP001519272">
    <property type="component" value="Unassembled WGS sequence"/>
</dbReference>
<feature type="chain" id="PRO_5046976331" description="Lipoprotein" evidence="1">
    <location>
        <begin position="22"/>
        <end position="361"/>
    </location>
</feature>
<keyword evidence="3" id="KW-1185">Reference proteome</keyword>
<evidence type="ECO:0000313" key="2">
    <source>
        <dbReference type="EMBL" id="MBP1907615.1"/>
    </source>
</evidence>
<dbReference type="EMBL" id="JAGGKG010000029">
    <property type="protein sequence ID" value="MBP1907615.1"/>
    <property type="molecule type" value="Genomic_DNA"/>
</dbReference>
<reference evidence="2 3" key="1">
    <citation type="submission" date="2021-03" db="EMBL/GenBank/DDBJ databases">
        <title>Genomic Encyclopedia of Type Strains, Phase IV (KMG-IV): sequencing the most valuable type-strain genomes for metagenomic binning, comparative biology and taxonomic classification.</title>
        <authorList>
            <person name="Goeker M."/>
        </authorList>
    </citation>
    <scope>NUCLEOTIDE SEQUENCE [LARGE SCALE GENOMIC DNA]</scope>
    <source>
        <strain evidence="2 3">DSM 14349</strain>
    </source>
</reference>
<gene>
    <name evidence="2" type="ORF">J2Z32_004292</name>
</gene>